<evidence type="ECO:0000313" key="7">
    <source>
        <dbReference type="Proteomes" id="UP000199800"/>
    </source>
</evidence>
<accession>A0A1I0C8X0</accession>
<reference evidence="6 7" key="1">
    <citation type="submission" date="2016-10" db="EMBL/GenBank/DDBJ databases">
        <authorList>
            <person name="de Groot N.N."/>
        </authorList>
    </citation>
    <scope>NUCLEOTIDE SEQUENCE [LARGE SCALE GENOMIC DNA]</scope>
    <source>
        <strain evidence="6 7">DSM 1801</strain>
    </source>
</reference>
<keyword evidence="3" id="KW-0175">Coiled coil</keyword>
<feature type="transmembrane region" description="Helical" evidence="4">
    <location>
        <begin position="43"/>
        <end position="62"/>
    </location>
</feature>
<dbReference type="OrthoDB" id="9816519at2"/>
<dbReference type="RefSeq" id="WP_092477668.1">
    <property type="nucleotide sequence ID" value="NZ_FOHN01000009.1"/>
</dbReference>
<protein>
    <submittedName>
        <fullName evidence="6">Methyl-accepting chemotaxis protein</fullName>
    </submittedName>
</protein>
<dbReference type="EMBL" id="FOHN01000009">
    <property type="protein sequence ID" value="SET15287.1"/>
    <property type="molecule type" value="Genomic_DNA"/>
</dbReference>
<evidence type="ECO:0000256" key="3">
    <source>
        <dbReference type="SAM" id="Coils"/>
    </source>
</evidence>
<dbReference type="SMART" id="SM00283">
    <property type="entry name" value="MA"/>
    <property type="match status" value="1"/>
</dbReference>
<evidence type="ECO:0000313" key="6">
    <source>
        <dbReference type="EMBL" id="SET15287.1"/>
    </source>
</evidence>
<keyword evidence="7" id="KW-1185">Reference proteome</keyword>
<evidence type="ECO:0000256" key="1">
    <source>
        <dbReference type="ARBA" id="ARBA00023224"/>
    </source>
</evidence>
<feature type="domain" description="Methyl-accepting transducer" evidence="5">
    <location>
        <begin position="203"/>
        <end position="439"/>
    </location>
</feature>
<dbReference type="PANTHER" id="PTHR32089:SF112">
    <property type="entry name" value="LYSOZYME-LIKE PROTEIN-RELATED"/>
    <property type="match status" value="1"/>
</dbReference>
<dbReference type="Pfam" id="PF00015">
    <property type="entry name" value="MCPsignal"/>
    <property type="match status" value="1"/>
</dbReference>
<evidence type="ECO:0000259" key="5">
    <source>
        <dbReference type="PROSITE" id="PS50111"/>
    </source>
</evidence>
<dbReference type="SUPFAM" id="SSF58104">
    <property type="entry name" value="Methyl-accepting chemotaxis protein (MCP) signaling domain"/>
    <property type="match status" value="1"/>
</dbReference>
<keyword evidence="4" id="KW-0472">Membrane</keyword>
<dbReference type="AlphaFoldDB" id="A0A1I0C8X0"/>
<gene>
    <name evidence="6" type="ORF">SAMN04487772_10960</name>
</gene>
<keyword evidence="4" id="KW-1133">Transmembrane helix</keyword>
<evidence type="ECO:0000256" key="4">
    <source>
        <dbReference type="SAM" id="Phobius"/>
    </source>
</evidence>
<proteinExistence type="predicted"/>
<dbReference type="STRING" id="29364.SAMN04487772_10960"/>
<sequence length="481" mass="53024">MDASRIKLVNRKLFACLFLAGVFYIIGVVSVVKTGIYSRKQFVLFLITFGMLCLSFIIGNYLKGLMPAVVMGTSFVMATLTASFLYDSGIVLLYLLVVLSIITSYQNKFLMYYMSIITFLAAFAGQMYGTSRLGWLVKDVGLIPFIVIVVVLAVFLSYRQISLDNNRQKELIMEKQKNAEESYDNLVQLSQVVSNSTSQLVTKARDNRNETQIVLQSVSAIVDGLANQNSNINMQVENSKIIEGKLEGVVCCVDDMNKQVDKVLALAQKSEKSMLTLNDNTERVSNMAMQSKNGIDQLLAHVISVQEVVGIITEVAEQTRLLSLNASIEAAKAGTYGNGFVVVAEEIRKLSDSTSDSVQKINDLLVTLQDKSVVVEKEIQEMNQAFNEQKREIQLTNGNMKDLALAMNSMRNGLDNVVFSTKEVVTSNEAVSKGVSNIADISEEIGATLDNVSEACKRVYDSSNETLNIAEDVENKAGKLM</sequence>
<feature type="transmembrane region" description="Helical" evidence="4">
    <location>
        <begin position="140"/>
        <end position="158"/>
    </location>
</feature>
<organism evidence="6 7">
    <name type="scientific">[Clostridium] polysaccharolyticum</name>
    <dbReference type="NCBI Taxonomy" id="29364"/>
    <lineage>
        <taxon>Bacteria</taxon>
        <taxon>Bacillati</taxon>
        <taxon>Bacillota</taxon>
        <taxon>Clostridia</taxon>
        <taxon>Lachnospirales</taxon>
        <taxon>Lachnospiraceae</taxon>
    </lineage>
</organism>
<dbReference type="Gene3D" id="1.10.287.950">
    <property type="entry name" value="Methyl-accepting chemotaxis protein"/>
    <property type="match status" value="1"/>
</dbReference>
<dbReference type="Proteomes" id="UP000199800">
    <property type="component" value="Unassembled WGS sequence"/>
</dbReference>
<feature type="transmembrane region" description="Helical" evidence="4">
    <location>
        <begin position="74"/>
        <end position="97"/>
    </location>
</feature>
<dbReference type="PANTHER" id="PTHR32089">
    <property type="entry name" value="METHYL-ACCEPTING CHEMOTAXIS PROTEIN MCPB"/>
    <property type="match status" value="1"/>
</dbReference>
<dbReference type="GO" id="GO:0016020">
    <property type="term" value="C:membrane"/>
    <property type="evidence" value="ECO:0007669"/>
    <property type="project" value="InterPro"/>
</dbReference>
<evidence type="ECO:0000256" key="2">
    <source>
        <dbReference type="PROSITE-ProRule" id="PRU00284"/>
    </source>
</evidence>
<keyword evidence="4" id="KW-0812">Transmembrane</keyword>
<keyword evidence="1 2" id="KW-0807">Transducer</keyword>
<feature type="transmembrane region" description="Helical" evidence="4">
    <location>
        <begin position="12"/>
        <end position="31"/>
    </location>
</feature>
<dbReference type="InterPro" id="IPR004089">
    <property type="entry name" value="MCPsignal_dom"/>
</dbReference>
<feature type="transmembrane region" description="Helical" evidence="4">
    <location>
        <begin position="109"/>
        <end position="128"/>
    </location>
</feature>
<dbReference type="GO" id="GO:0007165">
    <property type="term" value="P:signal transduction"/>
    <property type="evidence" value="ECO:0007669"/>
    <property type="project" value="UniProtKB-KW"/>
</dbReference>
<dbReference type="PROSITE" id="PS50111">
    <property type="entry name" value="CHEMOTAXIS_TRANSDUC_2"/>
    <property type="match status" value="1"/>
</dbReference>
<feature type="coiled-coil region" evidence="3">
    <location>
        <begin position="365"/>
        <end position="399"/>
    </location>
</feature>
<name>A0A1I0C8X0_9FIRM</name>